<feature type="domain" description="Protein kinase" evidence="2">
    <location>
        <begin position="1"/>
        <end position="281"/>
    </location>
</feature>
<sequence length="309" mass="34309">MEVGHRINSNGTDSHEPVIPSQICLSIARGLRHVQKIDHHHVFFGRLSSHSVLFNKNDSVCLHIRGATEVAVSTHTGSVGAPQYIFDEIVDSKHLFHDTSDKYSKEPSFEGSTNRPETLEQRLLAEKQGSSSSSQKDWIERTISSTESHRSRSINSNSTQLSTKTRMRPHVETRTLIDGGIDHLRWRAPELSLGADVSIATGIFSLGMILWEIHTREVPFAEVPAASACIRLVSGERPSLARVSDTTQAMLIERCWAQDPRRRPGIEEVITILQEIEDARLAGEMLDSCSLDVAHDDDGSAESIVSLQF</sequence>
<comment type="caution">
    <text evidence="3">The sequence shown here is derived from an EMBL/GenBank/DDBJ whole genome shotgun (WGS) entry which is preliminary data.</text>
</comment>
<dbReference type="SUPFAM" id="SSF56112">
    <property type="entry name" value="Protein kinase-like (PK-like)"/>
    <property type="match status" value="1"/>
</dbReference>
<proteinExistence type="predicted"/>
<dbReference type="Pfam" id="PF07714">
    <property type="entry name" value="PK_Tyr_Ser-Thr"/>
    <property type="match status" value="1"/>
</dbReference>
<accession>A0ABQ9YKI6</accession>
<organism evidence="3 4">
    <name type="scientific">Blattamonas nauphoetae</name>
    <dbReference type="NCBI Taxonomy" id="2049346"/>
    <lineage>
        <taxon>Eukaryota</taxon>
        <taxon>Metamonada</taxon>
        <taxon>Preaxostyla</taxon>
        <taxon>Oxymonadida</taxon>
        <taxon>Blattamonas</taxon>
    </lineage>
</organism>
<evidence type="ECO:0000313" key="3">
    <source>
        <dbReference type="EMBL" id="KAK2964175.1"/>
    </source>
</evidence>
<feature type="region of interest" description="Disordered" evidence="1">
    <location>
        <begin position="124"/>
        <end position="168"/>
    </location>
</feature>
<dbReference type="PROSITE" id="PS50011">
    <property type="entry name" value="PROTEIN_KINASE_DOM"/>
    <property type="match status" value="1"/>
</dbReference>
<evidence type="ECO:0000313" key="4">
    <source>
        <dbReference type="Proteomes" id="UP001281761"/>
    </source>
</evidence>
<feature type="compositionally biased region" description="Polar residues" evidence="1">
    <location>
        <begin position="153"/>
        <end position="164"/>
    </location>
</feature>
<dbReference type="InterPro" id="IPR001245">
    <property type="entry name" value="Ser-Thr/Tyr_kinase_cat_dom"/>
</dbReference>
<dbReference type="PANTHER" id="PTHR23257">
    <property type="entry name" value="SERINE-THREONINE PROTEIN KINASE"/>
    <property type="match status" value="1"/>
</dbReference>
<keyword evidence="4" id="KW-1185">Reference proteome</keyword>
<dbReference type="InterPro" id="IPR000719">
    <property type="entry name" value="Prot_kinase_dom"/>
</dbReference>
<reference evidence="3 4" key="1">
    <citation type="journal article" date="2022" name="bioRxiv">
        <title>Genomics of Preaxostyla Flagellates Illuminates Evolutionary Transitions and the Path Towards Mitochondrial Loss.</title>
        <authorList>
            <person name="Novak L.V.F."/>
            <person name="Treitli S.C."/>
            <person name="Pyrih J."/>
            <person name="Halakuc P."/>
            <person name="Pipaliya S.V."/>
            <person name="Vacek V."/>
            <person name="Brzon O."/>
            <person name="Soukal P."/>
            <person name="Eme L."/>
            <person name="Dacks J.B."/>
            <person name="Karnkowska A."/>
            <person name="Elias M."/>
            <person name="Hampl V."/>
        </authorList>
    </citation>
    <scope>NUCLEOTIDE SEQUENCE [LARGE SCALE GENOMIC DNA]</scope>
    <source>
        <strain evidence="3">NAU3</strain>
        <tissue evidence="3">Gut</tissue>
    </source>
</reference>
<evidence type="ECO:0000259" key="2">
    <source>
        <dbReference type="PROSITE" id="PS50011"/>
    </source>
</evidence>
<feature type="compositionally biased region" description="Polar residues" evidence="1">
    <location>
        <begin position="128"/>
        <end position="146"/>
    </location>
</feature>
<gene>
    <name evidence="3" type="ORF">BLNAU_706</name>
</gene>
<dbReference type="EMBL" id="JARBJD010000003">
    <property type="protein sequence ID" value="KAK2964175.1"/>
    <property type="molecule type" value="Genomic_DNA"/>
</dbReference>
<dbReference type="Proteomes" id="UP001281761">
    <property type="component" value="Unassembled WGS sequence"/>
</dbReference>
<evidence type="ECO:0000256" key="1">
    <source>
        <dbReference type="SAM" id="MobiDB-lite"/>
    </source>
</evidence>
<dbReference type="InterPro" id="IPR011009">
    <property type="entry name" value="Kinase-like_dom_sf"/>
</dbReference>
<dbReference type="InterPro" id="IPR050167">
    <property type="entry name" value="Ser_Thr_protein_kinase"/>
</dbReference>
<protein>
    <recommendedName>
        <fullName evidence="2">Protein kinase domain-containing protein</fullName>
    </recommendedName>
</protein>
<name>A0ABQ9YKI6_9EUKA</name>
<dbReference type="Gene3D" id="1.10.510.10">
    <property type="entry name" value="Transferase(Phosphotransferase) domain 1"/>
    <property type="match status" value="1"/>
</dbReference>